<proteinExistence type="predicted"/>
<name>A0ACC0X861_9ROSI</name>
<reference evidence="2" key="1">
    <citation type="journal article" date="2023" name="G3 (Bethesda)">
        <title>Genome assembly and association tests identify interacting loci associated with vigor, precocity, and sex in interspecific pistachio rootstocks.</title>
        <authorList>
            <person name="Palmer W."/>
            <person name="Jacygrad E."/>
            <person name="Sagayaradj S."/>
            <person name="Cavanaugh K."/>
            <person name="Han R."/>
            <person name="Bertier L."/>
            <person name="Beede B."/>
            <person name="Kafkas S."/>
            <person name="Golino D."/>
            <person name="Preece J."/>
            <person name="Michelmore R."/>
        </authorList>
    </citation>
    <scope>NUCLEOTIDE SEQUENCE [LARGE SCALE GENOMIC DNA]</scope>
</reference>
<protein>
    <submittedName>
        <fullName evidence="1">Uncharacterized protein</fullName>
    </submittedName>
</protein>
<comment type="caution">
    <text evidence="1">The sequence shown here is derived from an EMBL/GenBank/DDBJ whole genome shotgun (WGS) entry which is preliminary data.</text>
</comment>
<evidence type="ECO:0000313" key="1">
    <source>
        <dbReference type="EMBL" id="KAJ0010841.1"/>
    </source>
</evidence>
<dbReference type="EMBL" id="CM047749">
    <property type="protein sequence ID" value="KAJ0010841.1"/>
    <property type="molecule type" value="Genomic_DNA"/>
</dbReference>
<organism evidence="1 2">
    <name type="scientific">Pistacia integerrima</name>
    <dbReference type="NCBI Taxonomy" id="434235"/>
    <lineage>
        <taxon>Eukaryota</taxon>
        <taxon>Viridiplantae</taxon>
        <taxon>Streptophyta</taxon>
        <taxon>Embryophyta</taxon>
        <taxon>Tracheophyta</taxon>
        <taxon>Spermatophyta</taxon>
        <taxon>Magnoliopsida</taxon>
        <taxon>eudicotyledons</taxon>
        <taxon>Gunneridae</taxon>
        <taxon>Pentapetalae</taxon>
        <taxon>rosids</taxon>
        <taxon>malvids</taxon>
        <taxon>Sapindales</taxon>
        <taxon>Anacardiaceae</taxon>
        <taxon>Pistacia</taxon>
    </lineage>
</organism>
<evidence type="ECO:0000313" key="2">
    <source>
        <dbReference type="Proteomes" id="UP001163603"/>
    </source>
</evidence>
<accession>A0ACC0X861</accession>
<keyword evidence="2" id="KW-1185">Reference proteome</keyword>
<dbReference type="Proteomes" id="UP001163603">
    <property type="component" value="Chromosome 14"/>
</dbReference>
<sequence length="120" mass="13362">MGVCASSHCTNKAGEGLKWSSSTAKIIHLDGRLQEFNQPTKASYVLYQNPKCFICNSELMYIDSHLPHMAAEEELQLGQIYFLMPLTKSHLPFSLQELCKLAIKASAHMGLAVHGGRRIE</sequence>
<gene>
    <name evidence="1" type="ORF">Pint_34558</name>
</gene>